<protein>
    <submittedName>
        <fullName evidence="1">Uncharacterized protein</fullName>
    </submittedName>
</protein>
<dbReference type="EMBL" id="CM041537">
    <property type="protein sequence ID" value="KAI3370548.1"/>
    <property type="molecule type" value="Genomic_DNA"/>
</dbReference>
<name>A0ACB8WRS9_9TELE</name>
<evidence type="ECO:0000313" key="1">
    <source>
        <dbReference type="EMBL" id="KAI3370548.1"/>
    </source>
</evidence>
<comment type="caution">
    <text evidence="1">The sequence shown here is derived from an EMBL/GenBank/DDBJ whole genome shotgun (WGS) entry which is preliminary data.</text>
</comment>
<proteinExistence type="predicted"/>
<feature type="non-terminal residue" evidence="1">
    <location>
        <position position="109"/>
    </location>
</feature>
<reference evidence="1" key="1">
    <citation type="submission" date="2022-04" db="EMBL/GenBank/DDBJ databases">
        <title>Jade perch genome.</title>
        <authorList>
            <person name="Chao B."/>
        </authorList>
    </citation>
    <scope>NUCLEOTIDE SEQUENCE</scope>
    <source>
        <strain evidence="1">CB-2022</strain>
    </source>
</reference>
<evidence type="ECO:0000313" key="2">
    <source>
        <dbReference type="Proteomes" id="UP000831701"/>
    </source>
</evidence>
<feature type="non-terminal residue" evidence="1">
    <location>
        <position position="1"/>
    </location>
</feature>
<accession>A0ACB8WRS9</accession>
<sequence length="109" mass="12665">SNTIIKFAPWCQDNNLHLNISKTKELMDFRTGGLQEEAERGTRPPLHQRDHGGESQLLQPDSAALLPPCRLRRLNMDSRILCSFYRCTIESIHDWLHHRLVQQLHQPST</sequence>
<organism evidence="1 2">
    <name type="scientific">Scortum barcoo</name>
    <name type="common">barcoo grunter</name>
    <dbReference type="NCBI Taxonomy" id="214431"/>
    <lineage>
        <taxon>Eukaryota</taxon>
        <taxon>Metazoa</taxon>
        <taxon>Chordata</taxon>
        <taxon>Craniata</taxon>
        <taxon>Vertebrata</taxon>
        <taxon>Euteleostomi</taxon>
        <taxon>Actinopterygii</taxon>
        <taxon>Neopterygii</taxon>
        <taxon>Teleostei</taxon>
        <taxon>Neoteleostei</taxon>
        <taxon>Acanthomorphata</taxon>
        <taxon>Eupercaria</taxon>
        <taxon>Centrarchiformes</taxon>
        <taxon>Terapontoidei</taxon>
        <taxon>Terapontidae</taxon>
        <taxon>Scortum</taxon>
    </lineage>
</organism>
<dbReference type="Proteomes" id="UP000831701">
    <property type="component" value="Chromosome 7"/>
</dbReference>
<gene>
    <name evidence="1" type="ORF">L3Q82_025306</name>
</gene>
<keyword evidence="2" id="KW-1185">Reference proteome</keyword>